<evidence type="ECO:0000313" key="7">
    <source>
        <dbReference type="EMBL" id="KAB7236681.1"/>
    </source>
</evidence>
<name>A0A2U0BMZ5_BIFLN</name>
<evidence type="ECO:0000313" key="27">
    <source>
        <dbReference type="Proteomes" id="UP000638311"/>
    </source>
</evidence>
<dbReference type="EMBL" id="WXDR01000002">
    <property type="protein sequence ID" value="MZU07665.1"/>
    <property type="molecule type" value="Genomic_DNA"/>
</dbReference>
<dbReference type="Proteomes" id="UP000460333">
    <property type="component" value="Unassembled WGS sequence"/>
</dbReference>
<comment type="caution">
    <text evidence="13">The sequence shown here is derived from an EMBL/GenBank/DDBJ whole genome shotgun (WGS) entry which is preliminary data.</text>
</comment>
<evidence type="ECO:0000313" key="11">
    <source>
        <dbReference type="EMBL" id="KAB7394901.1"/>
    </source>
</evidence>
<dbReference type="Proteomes" id="UP000432196">
    <property type="component" value="Unassembled WGS sequence"/>
</dbReference>
<dbReference type="EMBL" id="WDRC01000019">
    <property type="protein sequence ID" value="KAB7358118.1"/>
    <property type="molecule type" value="Genomic_DNA"/>
</dbReference>
<dbReference type="Proteomes" id="UP000460881">
    <property type="component" value="Unassembled WGS sequence"/>
</dbReference>
<dbReference type="Proteomes" id="UP000467387">
    <property type="component" value="Unassembled WGS sequence"/>
</dbReference>
<dbReference type="EMBL" id="WEAY01000001">
    <property type="protein sequence ID" value="KAB6839182.1"/>
    <property type="molecule type" value="Genomic_DNA"/>
</dbReference>
<dbReference type="Proteomes" id="UP000430971">
    <property type="component" value="Unassembled WGS sequence"/>
</dbReference>
<evidence type="ECO:0000313" key="6">
    <source>
        <dbReference type="EMBL" id="KAB7203730.1"/>
    </source>
</evidence>
<evidence type="ECO:0000313" key="2">
    <source>
        <dbReference type="EMBL" id="KAB6839182.1"/>
    </source>
</evidence>
<evidence type="ECO:0000313" key="3">
    <source>
        <dbReference type="EMBL" id="KAB7057926.1"/>
    </source>
</evidence>
<evidence type="ECO:0000313" key="14">
    <source>
        <dbReference type="EMBL" id="RGW65594.1"/>
    </source>
</evidence>
<dbReference type="Proteomes" id="UP000478746">
    <property type="component" value="Unassembled WGS sequence"/>
</dbReference>
<dbReference type="EMBL" id="WDVF01000001">
    <property type="protein sequence ID" value="KAB7138199.1"/>
    <property type="molecule type" value="Genomic_DNA"/>
</dbReference>
<evidence type="ECO:0000313" key="13">
    <source>
        <dbReference type="EMBL" id="MZU07665.1"/>
    </source>
</evidence>
<evidence type="ECO:0000313" key="12">
    <source>
        <dbReference type="EMBL" id="MZR87943.1"/>
    </source>
</evidence>
<evidence type="ECO:0000313" key="24">
    <source>
        <dbReference type="Proteomes" id="UP000468842"/>
    </source>
</evidence>
<evidence type="ECO:0000313" key="15">
    <source>
        <dbReference type="Proteomes" id="UP000265775"/>
    </source>
</evidence>
<organism evidence="13 27">
    <name type="scientific">Bifidobacterium longum</name>
    <dbReference type="NCBI Taxonomy" id="216816"/>
    <lineage>
        <taxon>Bacteria</taxon>
        <taxon>Bacillati</taxon>
        <taxon>Actinomycetota</taxon>
        <taxon>Actinomycetes</taxon>
        <taxon>Bifidobacteriales</taxon>
        <taxon>Bifidobacteriaceae</taxon>
        <taxon>Bifidobacterium</taxon>
    </lineage>
</organism>
<dbReference type="Proteomes" id="UP000461165">
    <property type="component" value="Unassembled WGS sequence"/>
</dbReference>
<reference evidence="14 15" key="1">
    <citation type="submission" date="2018-08" db="EMBL/GenBank/DDBJ databases">
        <title>A genome reference for cultivated species of the human gut microbiota.</title>
        <authorList>
            <person name="Zou Y."/>
            <person name="Xue W."/>
            <person name="Luo G."/>
        </authorList>
    </citation>
    <scope>NUCLEOTIDE SEQUENCE [LARGE SCALE GENOMIC DNA]</scope>
    <source>
        <strain evidence="14 15">AF11-12</strain>
    </source>
</reference>
<dbReference type="EMBL" id="WXEF01000002">
    <property type="protein sequence ID" value="MZR87943.1"/>
    <property type="molecule type" value="Genomic_DNA"/>
</dbReference>
<dbReference type="EMBL" id="WDQK01000013">
    <property type="protein sequence ID" value="KAB7394901.1"/>
    <property type="molecule type" value="Genomic_DNA"/>
</dbReference>
<dbReference type="EMBL" id="WDTJ01000003">
    <property type="protein sequence ID" value="KAB7236681.1"/>
    <property type="molecule type" value="Genomic_DNA"/>
</dbReference>
<evidence type="ECO:0000313" key="19">
    <source>
        <dbReference type="Proteomes" id="UP000460333"/>
    </source>
</evidence>
<dbReference type="EMBL" id="WDRV01000003">
    <property type="protein sequence ID" value="KAB7323262.1"/>
    <property type="molecule type" value="Genomic_DNA"/>
</dbReference>
<dbReference type="EMBL" id="WDWU01000001">
    <property type="protein sequence ID" value="KAB7057926.1"/>
    <property type="molecule type" value="Genomic_DNA"/>
</dbReference>
<dbReference type="Proteomes" id="UP000466472">
    <property type="component" value="Unassembled WGS sequence"/>
</dbReference>
<feature type="region of interest" description="Disordered" evidence="1">
    <location>
        <begin position="74"/>
        <end position="112"/>
    </location>
</feature>
<dbReference type="Proteomes" id="UP000476628">
    <property type="component" value="Unassembled WGS sequence"/>
</dbReference>
<evidence type="ECO:0000313" key="9">
    <source>
        <dbReference type="EMBL" id="KAB7336345.1"/>
    </source>
</evidence>
<gene>
    <name evidence="14" type="ORF">DWV59_02045</name>
    <name evidence="11" type="ORF">GBB40_06590</name>
    <name evidence="10" type="ORF">GBB63_07780</name>
    <name evidence="8" type="ORF">GBB65_03145</name>
    <name evidence="9" type="ORF">GBB73_07955</name>
    <name evidence="7" type="ORF">GBC43_03005</name>
    <name evidence="6" type="ORF">GBC45_04005</name>
    <name evidence="5" type="ORF">GBC97_00820</name>
    <name evidence="4" type="ORF">GBI83_01145</name>
    <name evidence="3" type="ORF">GBI87_00190</name>
    <name evidence="2" type="ORF">GBK08_00820</name>
    <name evidence="12" type="ORF">GT999_01175</name>
    <name evidence="13" type="ORF">GUA24_01180</name>
</gene>
<evidence type="ECO:0000313" key="23">
    <source>
        <dbReference type="Proteomes" id="UP000467387"/>
    </source>
</evidence>
<evidence type="ECO:0000313" key="5">
    <source>
        <dbReference type="EMBL" id="KAB7138199.1"/>
    </source>
</evidence>
<evidence type="ECO:0000313" key="17">
    <source>
        <dbReference type="Proteomes" id="UP000432196"/>
    </source>
</evidence>
<evidence type="ECO:0000313" key="8">
    <source>
        <dbReference type="EMBL" id="KAB7323262.1"/>
    </source>
</evidence>
<feature type="compositionally biased region" description="Polar residues" evidence="1">
    <location>
        <begin position="82"/>
        <end position="91"/>
    </location>
</feature>
<dbReference type="EMBL" id="WDWL01000002">
    <property type="protein sequence ID" value="KAB7074742.1"/>
    <property type="molecule type" value="Genomic_DNA"/>
</dbReference>
<evidence type="ECO:0000313" key="22">
    <source>
        <dbReference type="Proteomes" id="UP000466472"/>
    </source>
</evidence>
<evidence type="ECO:0000313" key="10">
    <source>
        <dbReference type="EMBL" id="KAB7358118.1"/>
    </source>
</evidence>
<evidence type="ECO:0000313" key="21">
    <source>
        <dbReference type="Proteomes" id="UP000461165"/>
    </source>
</evidence>
<dbReference type="Proteomes" id="UP000468842">
    <property type="component" value="Unassembled WGS sequence"/>
</dbReference>
<feature type="compositionally biased region" description="Polar residues" evidence="1">
    <location>
        <begin position="103"/>
        <end position="112"/>
    </location>
</feature>
<evidence type="ECO:0000313" key="26">
    <source>
        <dbReference type="Proteomes" id="UP000478746"/>
    </source>
</evidence>
<dbReference type="AlphaFoldDB" id="A0A2U0BMZ5"/>
<sequence>MQIQGIIGAIPHSEYKHGRAGWKPRRPEDRRPTMKEYAVCLSICSAGSALRSPGWPATPTPIVSRWLRPYHRPQSAYPASPLQPTQPTQTAYPAYPRWMPPSAASTTSRSRP</sequence>
<dbReference type="Proteomes" id="UP000638311">
    <property type="component" value="Unassembled WGS sequence"/>
</dbReference>
<dbReference type="Proteomes" id="UP000265775">
    <property type="component" value="Unassembled WGS sequence"/>
</dbReference>
<evidence type="ECO:0000313" key="16">
    <source>
        <dbReference type="Proteomes" id="UP000430971"/>
    </source>
</evidence>
<dbReference type="EMBL" id="QSAR01000002">
    <property type="protein sequence ID" value="RGW65594.1"/>
    <property type="molecule type" value="Genomic_DNA"/>
</dbReference>
<evidence type="ECO:0000256" key="1">
    <source>
        <dbReference type="SAM" id="MobiDB-lite"/>
    </source>
</evidence>
<reference evidence="16 17" key="2">
    <citation type="journal article" date="2019" name="Nat. Med.">
        <title>A library of human gut bacterial isolates paired with longitudinal multiomics data enables mechanistic microbiome research.</title>
        <authorList>
            <person name="Poyet M."/>
            <person name="Groussin M."/>
            <person name="Gibbons S.M."/>
            <person name="Avila-Pacheco J."/>
            <person name="Jiang X."/>
            <person name="Kearney S.M."/>
            <person name="Perrotta A.R."/>
            <person name="Berdy B."/>
            <person name="Zhao S."/>
            <person name="Lieberman T.D."/>
            <person name="Swanson P.K."/>
            <person name="Smith M."/>
            <person name="Roesemann S."/>
            <person name="Alexander J.E."/>
            <person name="Rich S.A."/>
            <person name="Livny J."/>
            <person name="Vlamakis H."/>
            <person name="Clish C."/>
            <person name="Bullock K."/>
            <person name="Deik A."/>
            <person name="Scott J."/>
            <person name="Pierce K.A."/>
            <person name="Xavier R.J."/>
            <person name="Alm E.J."/>
        </authorList>
    </citation>
    <scope>NUCLEOTIDE SEQUENCE</scope>
    <source>
        <strain evidence="7 19">BIOML-A118</strain>
        <strain evidence="6 25">BIOML-A136</strain>
        <strain evidence="5 21">BIOML-A166</strain>
        <strain evidence="4 17">BIOML-A201</strain>
        <strain evidence="3 23">BIOML-A210</strain>
        <strain evidence="2 26">BIOML-A320</strain>
        <strain evidence="11 24">BIOML-A37</strain>
        <strain evidence="12 22">BIOML-A395</strain>
        <strain evidence="13">BIOML-A409</strain>
        <strain evidence="10 20">BIOML-A55</strain>
        <strain evidence="9 16">BIOML-A65</strain>
        <strain evidence="8 18">BIOML-A75</strain>
    </source>
</reference>
<dbReference type="EMBL" id="WDUB01000004">
    <property type="protein sequence ID" value="KAB7203730.1"/>
    <property type="molecule type" value="Genomic_DNA"/>
</dbReference>
<evidence type="ECO:0000313" key="20">
    <source>
        <dbReference type="Proteomes" id="UP000460881"/>
    </source>
</evidence>
<proteinExistence type="predicted"/>
<dbReference type="EMBL" id="WDRM01000019">
    <property type="protein sequence ID" value="KAB7336345.1"/>
    <property type="molecule type" value="Genomic_DNA"/>
</dbReference>
<accession>A0A2U0BMZ5</accession>
<evidence type="ECO:0000313" key="25">
    <source>
        <dbReference type="Proteomes" id="UP000476628"/>
    </source>
</evidence>
<protein>
    <submittedName>
        <fullName evidence="13">Uncharacterized protein</fullName>
    </submittedName>
</protein>
<dbReference type="Proteomes" id="UP000451234">
    <property type="component" value="Unassembled WGS sequence"/>
</dbReference>
<evidence type="ECO:0000313" key="4">
    <source>
        <dbReference type="EMBL" id="KAB7074742.1"/>
    </source>
</evidence>
<evidence type="ECO:0000313" key="18">
    <source>
        <dbReference type="Proteomes" id="UP000451234"/>
    </source>
</evidence>